<protein>
    <recommendedName>
        <fullName evidence="4">DUF805 domain-containing protein</fullName>
    </recommendedName>
</protein>
<keyword evidence="1" id="KW-1133">Transmembrane helix</keyword>
<reference evidence="2 3" key="1">
    <citation type="submission" date="2007-05" db="EMBL/GenBank/DDBJ databases">
        <title>Complete sequence of plasmid2 pACRY02 of Acidiphilium cryptum JF-5.</title>
        <authorList>
            <consortium name="US DOE Joint Genome Institute"/>
            <person name="Copeland A."/>
            <person name="Lucas S."/>
            <person name="Lapidus A."/>
            <person name="Barry K."/>
            <person name="Detter J.C."/>
            <person name="Glavina del Rio T."/>
            <person name="Hammon N."/>
            <person name="Israni S."/>
            <person name="Dalin E."/>
            <person name="Tice H."/>
            <person name="Pitluck S."/>
            <person name="Sims D."/>
            <person name="Brettin T."/>
            <person name="Bruce D."/>
            <person name="Han C."/>
            <person name="Schmutz J."/>
            <person name="Larimer F."/>
            <person name="Land M."/>
            <person name="Hauser L."/>
            <person name="Kyrpides N."/>
            <person name="Kim E."/>
            <person name="Magnuson T."/>
            <person name="Richardson P."/>
        </authorList>
    </citation>
    <scope>NUCLEOTIDE SEQUENCE [LARGE SCALE GENOMIC DNA]</scope>
    <source>
        <strain evidence="3">JF-5</strain>
        <plasmid evidence="3">Plasmid pACRY02</plasmid>
    </source>
</reference>
<dbReference type="Proteomes" id="UP000000245">
    <property type="component" value="Plasmid pACRY02"/>
</dbReference>
<name>A5FTX7_ACICJ</name>
<organism evidence="2 3">
    <name type="scientific">Acidiphilium cryptum (strain JF-5)</name>
    <dbReference type="NCBI Taxonomy" id="349163"/>
    <lineage>
        <taxon>Bacteria</taxon>
        <taxon>Pseudomonadati</taxon>
        <taxon>Pseudomonadota</taxon>
        <taxon>Alphaproteobacteria</taxon>
        <taxon>Acetobacterales</taxon>
        <taxon>Acidocellaceae</taxon>
        <taxon>Acidiphilium</taxon>
    </lineage>
</organism>
<gene>
    <name evidence="2" type="ordered locus">Acry_3455</name>
</gene>
<feature type="transmembrane region" description="Helical" evidence="1">
    <location>
        <begin position="88"/>
        <end position="104"/>
    </location>
</feature>
<keyword evidence="3" id="KW-1185">Reference proteome</keyword>
<feature type="transmembrane region" description="Helical" evidence="1">
    <location>
        <begin position="124"/>
        <end position="144"/>
    </location>
</feature>
<dbReference type="RefSeq" id="WP_011930595.1">
    <property type="nucleotide sequence ID" value="NC_009468.1"/>
</dbReference>
<dbReference type="InterPro" id="IPR008523">
    <property type="entry name" value="DUF805"/>
</dbReference>
<feature type="transmembrane region" description="Helical" evidence="1">
    <location>
        <begin position="58"/>
        <end position="76"/>
    </location>
</feature>
<dbReference type="EMBL" id="CP000690">
    <property type="protein sequence ID" value="ABQ29059.1"/>
    <property type="molecule type" value="Genomic_DNA"/>
</dbReference>
<sequence length="159" mass="18071">MTFTESVKRGSVGWSRYSGRASRSEFWWFFLFATLVRGAFAFIRLVLMPPPIGQGVPMLVLVTLVSLILLVPTIPLEVRRLHDVGRSGWLIVVFYVLFAALIMVSEEWMRLLSRHQETHWQGEILLVLTVFTGVTWVRVISLLASRGGPRPNRYGPASE</sequence>
<keyword evidence="1" id="KW-0812">Transmembrane</keyword>
<dbReference type="PANTHER" id="PTHR34980">
    <property type="entry name" value="INNER MEMBRANE PROTEIN-RELATED-RELATED"/>
    <property type="match status" value="1"/>
</dbReference>
<dbReference type="HOGENOM" id="CLU_093674_0_1_5"/>
<dbReference type="GO" id="GO:0005886">
    <property type="term" value="C:plasma membrane"/>
    <property type="evidence" value="ECO:0007669"/>
    <property type="project" value="TreeGrafter"/>
</dbReference>
<proteinExistence type="predicted"/>
<accession>A5FTX7</accession>
<dbReference type="AlphaFoldDB" id="A5FTX7"/>
<evidence type="ECO:0000256" key="1">
    <source>
        <dbReference type="SAM" id="Phobius"/>
    </source>
</evidence>
<evidence type="ECO:0000313" key="2">
    <source>
        <dbReference type="EMBL" id="ABQ29059.1"/>
    </source>
</evidence>
<evidence type="ECO:0008006" key="4">
    <source>
        <dbReference type="Google" id="ProtNLM"/>
    </source>
</evidence>
<geneLocation type="plasmid" evidence="2 3">
    <name>pACRY02</name>
</geneLocation>
<keyword evidence="2" id="KW-0614">Plasmid</keyword>
<dbReference type="KEGG" id="acr:Acry_3455"/>
<feature type="transmembrane region" description="Helical" evidence="1">
    <location>
        <begin position="26"/>
        <end position="46"/>
    </location>
</feature>
<dbReference type="PANTHER" id="PTHR34980:SF2">
    <property type="entry name" value="INNER MEMBRANE PROTEIN YHAH-RELATED"/>
    <property type="match status" value="1"/>
</dbReference>
<keyword evidence="1" id="KW-0472">Membrane</keyword>
<dbReference type="Pfam" id="PF05656">
    <property type="entry name" value="DUF805"/>
    <property type="match status" value="1"/>
</dbReference>
<evidence type="ECO:0000313" key="3">
    <source>
        <dbReference type="Proteomes" id="UP000000245"/>
    </source>
</evidence>